<dbReference type="InterPro" id="IPR024930">
    <property type="entry name" value="Skp_dom_sf"/>
</dbReference>
<dbReference type="InterPro" id="IPR005632">
    <property type="entry name" value="Chaperone_Skp"/>
</dbReference>
<keyword evidence="1" id="KW-0472">Membrane</keyword>
<dbReference type="GO" id="GO:0051082">
    <property type="term" value="F:unfolded protein binding"/>
    <property type="evidence" value="ECO:0007669"/>
    <property type="project" value="InterPro"/>
</dbReference>
<accession>A0A4Q1K700</accession>
<protein>
    <submittedName>
        <fullName evidence="2">OmpH family outer membrane protein</fullName>
    </submittedName>
</protein>
<dbReference type="AlphaFoldDB" id="A0A4Q1K700"/>
<keyword evidence="1" id="KW-1133">Transmembrane helix</keyword>
<dbReference type="Gene3D" id="3.30.910.20">
    <property type="entry name" value="Skp domain"/>
    <property type="match status" value="1"/>
</dbReference>
<keyword evidence="1" id="KW-0812">Transmembrane</keyword>
<feature type="transmembrane region" description="Helical" evidence="1">
    <location>
        <begin position="9"/>
        <end position="30"/>
    </location>
</feature>
<comment type="caution">
    <text evidence="2">The sequence shown here is derived from an EMBL/GenBank/DDBJ whole genome shotgun (WGS) entry which is preliminary data.</text>
</comment>
<gene>
    <name evidence="2" type="ORF">EQG63_04720</name>
</gene>
<proteinExistence type="predicted"/>
<dbReference type="EMBL" id="SBKO01000001">
    <property type="protein sequence ID" value="RXR21245.1"/>
    <property type="molecule type" value="Genomic_DNA"/>
</dbReference>
<dbReference type="Pfam" id="PF03938">
    <property type="entry name" value="OmpH"/>
    <property type="match status" value="1"/>
</dbReference>
<evidence type="ECO:0000313" key="3">
    <source>
        <dbReference type="Proteomes" id="UP000290283"/>
    </source>
</evidence>
<keyword evidence="3" id="KW-1185">Reference proteome</keyword>
<evidence type="ECO:0000256" key="1">
    <source>
        <dbReference type="SAM" id="Phobius"/>
    </source>
</evidence>
<evidence type="ECO:0000313" key="2">
    <source>
        <dbReference type="EMBL" id="RXR21245.1"/>
    </source>
</evidence>
<dbReference type="Proteomes" id="UP000290283">
    <property type="component" value="Unassembled WGS sequence"/>
</dbReference>
<dbReference type="SUPFAM" id="SSF111384">
    <property type="entry name" value="OmpH-like"/>
    <property type="match status" value="1"/>
</dbReference>
<dbReference type="SMART" id="SM00935">
    <property type="entry name" value="OmpH"/>
    <property type="match status" value="1"/>
</dbReference>
<dbReference type="OrthoDB" id="677272at2"/>
<sequence length="166" mass="19437">MLPTKKESLLYASLVVSVLVVLLFIFQFLFHKPDVVYVDNIQLFDGFNMTKEMKKIGENQFNTQKTKIDSLYVTIQKSNPAQQQILMKEYVALKENLEQFNQQFAYEETEKIWKRLHSYVDEFSGENNYKLIIGAEKKQDILYADPSVNITNELINYVNSKYEGAK</sequence>
<name>A0A4Q1K700_9FLAO</name>
<reference evidence="3" key="1">
    <citation type="submission" date="2019-01" db="EMBL/GenBank/DDBJ databases">
        <title>Cytophagaceae bacterium strain CAR-16.</title>
        <authorList>
            <person name="Chen W.-M."/>
        </authorList>
    </citation>
    <scope>NUCLEOTIDE SEQUENCE [LARGE SCALE GENOMIC DNA]</scope>
    <source>
        <strain evidence="3">LLJ-11</strain>
    </source>
</reference>
<organism evidence="2 3">
    <name type="scientific">Flavobacterium amnicola</name>
    <dbReference type="NCBI Taxonomy" id="2506422"/>
    <lineage>
        <taxon>Bacteria</taxon>
        <taxon>Pseudomonadati</taxon>
        <taxon>Bacteroidota</taxon>
        <taxon>Flavobacteriia</taxon>
        <taxon>Flavobacteriales</taxon>
        <taxon>Flavobacteriaceae</taxon>
        <taxon>Flavobacterium</taxon>
    </lineage>
</organism>
<dbReference type="RefSeq" id="WP_129434934.1">
    <property type="nucleotide sequence ID" value="NZ_SBKO01000001.1"/>
</dbReference>